<dbReference type="GO" id="GO:0031177">
    <property type="term" value="F:phosphopantetheine binding"/>
    <property type="evidence" value="ECO:0007669"/>
    <property type="project" value="InterPro"/>
</dbReference>
<organism evidence="7 8">
    <name type="scientific">Actinoplanes aureus</name>
    <dbReference type="NCBI Taxonomy" id="2792083"/>
    <lineage>
        <taxon>Bacteria</taxon>
        <taxon>Bacillati</taxon>
        <taxon>Actinomycetota</taxon>
        <taxon>Actinomycetes</taxon>
        <taxon>Micromonosporales</taxon>
        <taxon>Micromonosporaceae</taxon>
        <taxon>Actinoplanes</taxon>
    </lineage>
</organism>
<dbReference type="PROSITE" id="PS52019">
    <property type="entry name" value="PKS_MFAS_DH"/>
    <property type="match status" value="1"/>
</dbReference>
<feature type="active site" description="Proton donor; for dehydratase activity" evidence="4">
    <location>
        <position position="382"/>
    </location>
</feature>
<dbReference type="InterPro" id="IPR049900">
    <property type="entry name" value="PKS_mFAS_DH"/>
</dbReference>
<name>A0A931G3X3_9ACTN</name>
<feature type="active site" description="Proton acceptor; for dehydratase activity" evidence="4">
    <location>
        <position position="220"/>
    </location>
</feature>
<accession>A0A931G3X3</accession>
<dbReference type="InterPro" id="IPR049552">
    <property type="entry name" value="PKS_DH_N"/>
</dbReference>
<dbReference type="InterPro" id="IPR020806">
    <property type="entry name" value="PKS_PP-bd"/>
</dbReference>
<proteinExistence type="predicted"/>
<dbReference type="InterPro" id="IPR016035">
    <property type="entry name" value="Acyl_Trfase/lysoPLipase"/>
</dbReference>
<evidence type="ECO:0000313" key="7">
    <source>
        <dbReference type="EMBL" id="MBG0569337.1"/>
    </source>
</evidence>
<feature type="domain" description="PKS/mFAS DH" evidence="6">
    <location>
        <begin position="188"/>
        <end position="461"/>
    </location>
</feature>
<dbReference type="SUPFAM" id="SSF47336">
    <property type="entry name" value="ACP-like"/>
    <property type="match status" value="1"/>
</dbReference>
<evidence type="ECO:0000259" key="5">
    <source>
        <dbReference type="PROSITE" id="PS50075"/>
    </source>
</evidence>
<keyword evidence="8" id="KW-1185">Reference proteome</keyword>
<comment type="caution">
    <text evidence="7">The sequence shown here is derived from an EMBL/GenBank/DDBJ whole genome shotgun (WGS) entry which is preliminary data.</text>
</comment>
<dbReference type="SMART" id="SM00823">
    <property type="entry name" value="PKS_PP"/>
    <property type="match status" value="1"/>
</dbReference>
<dbReference type="SMART" id="SM00826">
    <property type="entry name" value="PKS_DH"/>
    <property type="match status" value="1"/>
</dbReference>
<dbReference type="Pfam" id="PF14765">
    <property type="entry name" value="PS-DH"/>
    <property type="match status" value="1"/>
</dbReference>
<sequence length="1029" mass="107859">PVAAVNGPDSVVISGPEALIEEVAATWGARGRRVRRLNVSHAFHSAAMEPMLAEFGEVAAGIRYERPAIAVVSNITGEPVREFDAGYWVEHVRATVRFGAGLDWLTGHGVSAFVEVGPDGVLSGQGRDGLFVPASRGDRDEVETVLTALARAHVAGVRVDWAQLLPARPPASLPTYPFQRERYWLSGTPAMVDSAADLADDGLLVTGHLSTRDQAWLGDHLIQDTVIVPGTAFVELALHAADRAGATGLTELTLETPLVIPDGARADLQLRAGPPGPDGVRPFSVHARRPGEPWTRHAAGTLSGAATVPPPPVPVWPPPDAEPVDVDDFYERFAEAGFALGPAFQGLRAAWRDGDRTYAEVALPQAHRADAARFGIHPALLDAALHAGALPALAEDPGAVRGRVPFSWRGVTLHATGATTLRVSLTPIEGGMTVTMTDPAGNPVAAIDRLVTRALPRTGPARRTDALYRLDWVPLPLGNGGTVPLTVHHVTDVHEALVLAREDSGTHRAFVTRDAVAARDGDRVTGLDAAPVWGLLRAAQAERAGELLIADVDGTLDDESLHRLLGAAAAAGEPQLAVRDGAALAPRLAPAATAEPGPAPWDAEGTVLITGGTGALGRRIARHLVTRHGVRHLLLTGRSGSDRGVTAELSALGAEVTVAACDVGDRAALAALLRDIVPEHPLRGVVHAAGVVEDAVLANVTPGHLDRIGRAKVDGARNLHELTRDLPLTAFVLFSSAAAVLGGAGQAAYAAGNAYLDALAAHRRAAGLPAHALAWGPWDEPDGMAGRLDDTARARLARAGALPLDPDTALALFDAATVPDAPAWLMPARLDRDAWRARGGALPAVLRGLVRPARPAAAGGASDGGALRRRLTELSGPARLPVLLDLVRRSAAAVLGHTDPAGIDPDRGFLDAGFDSLTAVELRNQLIQDTGLALPATVLFDHPDPGKLARHLAAELDGDDRPGILTELDRLAVTLDAAPDDADTRRRVTARLETLLSKWRDRQDPGDLSAEPADDDELFALIDHELGLS</sequence>
<dbReference type="Pfam" id="PF22953">
    <property type="entry name" value="SpnB_Rossmann"/>
    <property type="match status" value="1"/>
</dbReference>
<feature type="region of interest" description="N-terminal hotdog fold" evidence="4">
    <location>
        <begin position="188"/>
        <end position="309"/>
    </location>
</feature>
<dbReference type="EMBL" id="JADQTO010000076">
    <property type="protein sequence ID" value="MBG0569337.1"/>
    <property type="molecule type" value="Genomic_DNA"/>
</dbReference>
<dbReference type="SMART" id="SM01294">
    <property type="entry name" value="PKS_PP_betabranch"/>
    <property type="match status" value="1"/>
</dbReference>
<dbReference type="InterPro" id="IPR050091">
    <property type="entry name" value="PKS_NRPS_Biosynth_Enz"/>
</dbReference>
<evidence type="ECO:0000313" key="8">
    <source>
        <dbReference type="Proteomes" id="UP000598146"/>
    </source>
</evidence>
<dbReference type="InterPro" id="IPR049551">
    <property type="entry name" value="PKS_DH_C"/>
</dbReference>
<dbReference type="Gene3D" id="3.40.50.720">
    <property type="entry name" value="NAD(P)-binding Rossmann-like Domain"/>
    <property type="match status" value="1"/>
</dbReference>
<dbReference type="SMART" id="SM00827">
    <property type="entry name" value="PKS_AT"/>
    <property type="match status" value="1"/>
</dbReference>
<dbReference type="InterPro" id="IPR020807">
    <property type="entry name" value="PKS_DH"/>
</dbReference>
<dbReference type="Gene3D" id="3.30.70.3290">
    <property type="match status" value="1"/>
</dbReference>
<keyword evidence="2" id="KW-0597">Phosphoprotein</keyword>
<dbReference type="GO" id="GO:0004312">
    <property type="term" value="F:fatty acid synthase activity"/>
    <property type="evidence" value="ECO:0007669"/>
    <property type="project" value="TreeGrafter"/>
</dbReference>
<dbReference type="Pfam" id="PF21089">
    <property type="entry name" value="PKS_DH_N"/>
    <property type="match status" value="1"/>
</dbReference>
<dbReference type="Gene3D" id="3.40.366.10">
    <property type="entry name" value="Malonyl-Coenzyme A Acyl Carrier Protein, domain 2"/>
    <property type="match status" value="1"/>
</dbReference>
<dbReference type="PROSITE" id="PS50075">
    <property type="entry name" value="CARRIER"/>
    <property type="match status" value="1"/>
</dbReference>
<dbReference type="Gene3D" id="3.10.129.110">
    <property type="entry name" value="Polyketide synthase dehydratase"/>
    <property type="match status" value="1"/>
</dbReference>
<evidence type="ECO:0000259" key="6">
    <source>
        <dbReference type="PROSITE" id="PS52019"/>
    </source>
</evidence>
<dbReference type="FunFam" id="1.10.1200.10:FF:000007">
    <property type="entry name" value="Probable polyketide synthase pks17"/>
    <property type="match status" value="1"/>
</dbReference>
<dbReference type="GO" id="GO:0006633">
    <property type="term" value="P:fatty acid biosynthetic process"/>
    <property type="evidence" value="ECO:0007669"/>
    <property type="project" value="TreeGrafter"/>
</dbReference>
<reference evidence="7" key="1">
    <citation type="submission" date="2020-11" db="EMBL/GenBank/DDBJ databases">
        <title>Isolation and identification of active actinomycetes.</title>
        <authorList>
            <person name="Sun X."/>
        </authorList>
    </citation>
    <scope>NUCLEOTIDE SEQUENCE</scope>
    <source>
        <strain evidence="7">NEAU-A11</strain>
    </source>
</reference>
<dbReference type="InterPro" id="IPR057326">
    <property type="entry name" value="KR_dom"/>
</dbReference>
<dbReference type="PANTHER" id="PTHR43775:SF51">
    <property type="entry name" value="INACTIVE PHENOLPHTHIOCEROL SYNTHESIS POLYKETIDE SYNTHASE TYPE I PKS1-RELATED"/>
    <property type="match status" value="1"/>
</dbReference>
<dbReference type="Proteomes" id="UP000598146">
    <property type="component" value="Unassembled WGS sequence"/>
</dbReference>
<keyword evidence="3" id="KW-0808">Transferase</keyword>
<dbReference type="Pfam" id="PF00550">
    <property type="entry name" value="PP-binding"/>
    <property type="match status" value="1"/>
</dbReference>
<feature type="region of interest" description="C-terminal hotdog fold" evidence="4">
    <location>
        <begin position="321"/>
        <end position="461"/>
    </location>
</feature>
<dbReference type="InterPro" id="IPR042104">
    <property type="entry name" value="PKS_dehydratase_sf"/>
</dbReference>
<dbReference type="AlphaFoldDB" id="A0A931G3X3"/>
<dbReference type="InterPro" id="IPR006162">
    <property type="entry name" value="Ppantetheine_attach_site"/>
</dbReference>
<dbReference type="InterPro" id="IPR009081">
    <property type="entry name" value="PP-bd_ACP"/>
</dbReference>
<gene>
    <name evidence="7" type="ORF">I4J89_48885</name>
</gene>
<dbReference type="Pfam" id="PF00698">
    <property type="entry name" value="Acyl_transf_1"/>
    <property type="match status" value="1"/>
</dbReference>
<dbReference type="PROSITE" id="PS00012">
    <property type="entry name" value="PHOSPHOPANTETHEINE"/>
    <property type="match status" value="1"/>
</dbReference>
<dbReference type="SMART" id="SM00822">
    <property type="entry name" value="PKS_KR"/>
    <property type="match status" value="1"/>
</dbReference>
<dbReference type="Pfam" id="PF08659">
    <property type="entry name" value="KR"/>
    <property type="match status" value="1"/>
</dbReference>
<evidence type="ECO:0000256" key="3">
    <source>
        <dbReference type="ARBA" id="ARBA00022679"/>
    </source>
</evidence>
<dbReference type="SUPFAM" id="SSF52151">
    <property type="entry name" value="FabD/lysophospholipase-like"/>
    <property type="match status" value="1"/>
</dbReference>
<dbReference type="Gene3D" id="1.10.1200.10">
    <property type="entry name" value="ACP-like"/>
    <property type="match status" value="1"/>
</dbReference>
<dbReference type="InterPro" id="IPR013968">
    <property type="entry name" value="PKS_KR"/>
</dbReference>
<dbReference type="InterPro" id="IPR036291">
    <property type="entry name" value="NAD(P)-bd_dom_sf"/>
</dbReference>
<dbReference type="RefSeq" id="WP_196421074.1">
    <property type="nucleotide sequence ID" value="NZ_JADQTO010000076.1"/>
</dbReference>
<evidence type="ECO:0000256" key="1">
    <source>
        <dbReference type="ARBA" id="ARBA00022450"/>
    </source>
</evidence>
<dbReference type="SUPFAM" id="SSF51735">
    <property type="entry name" value="NAD(P)-binding Rossmann-fold domains"/>
    <property type="match status" value="2"/>
</dbReference>
<feature type="non-terminal residue" evidence="7">
    <location>
        <position position="1"/>
    </location>
</feature>
<keyword evidence="1" id="KW-0596">Phosphopantetheine</keyword>
<dbReference type="InterPro" id="IPR001227">
    <property type="entry name" value="Ac_transferase_dom_sf"/>
</dbReference>
<dbReference type="CDD" id="cd08956">
    <property type="entry name" value="KR_3_FAS_SDR_x"/>
    <property type="match status" value="1"/>
</dbReference>
<dbReference type="InterPro" id="IPR014043">
    <property type="entry name" value="Acyl_transferase_dom"/>
</dbReference>
<feature type="domain" description="Carrier" evidence="5">
    <location>
        <begin position="881"/>
        <end position="956"/>
    </location>
</feature>
<dbReference type="InterPro" id="IPR055123">
    <property type="entry name" value="SpnB-like_Rossmann"/>
</dbReference>
<dbReference type="InterPro" id="IPR036736">
    <property type="entry name" value="ACP-like_sf"/>
</dbReference>
<evidence type="ECO:0000256" key="2">
    <source>
        <dbReference type="ARBA" id="ARBA00022553"/>
    </source>
</evidence>
<protein>
    <submittedName>
        <fullName evidence="7">SDR family NAD(P)-dependent oxidoreductase</fullName>
    </submittedName>
</protein>
<dbReference type="PANTHER" id="PTHR43775">
    <property type="entry name" value="FATTY ACID SYNTHASE"/>
    <property type="match status" value="1"/>
</dbReference>
<evidence type="ECO:0000256" key="4">
    <source>
        <dbReference type="PROSITE-ProRule" id="PRU01363"/>
    </source>
</evidence>